<dbReference type="Proteomes" id="UP000050741">
    <property type="component" value="Unassembled WGS sequence"/>
</dbReference>
<dbReference type="WBParaSite" id="GPLIN_000431300">
    <property type="protein sequence ID" value="GPLIN_000431300"/>
    <property type="gene ID" value="GPLIN_000431300"/>
</dbReference>
<organism evidence="1 2">
    <name type="scientific">Globodera pallida</name>
    <name type="common">Potato cyst nematode worm</name>
    <name type="synonym">Heterodera pallida</name>
    <dbReference type="NCBI Taxonomy" id="36090"/>
    <lineage>
        <taxon>Eukaryota</taxon>
        <taxon>Metazoa</taxon>
        <taxon>Ecdysozoa</taxon>
        <taxon>Nematoda</taxon>
        <taxon>Chromadorea</taxon>
        <taxon>Rhabditida</taxon>
        <taxon>Tylenchina</taxon>
        <taxon>Tylenchomorpha</taxon>
        <taxon>Tylenchoidea</taxon>
        <taxon>Heteroderidae</taxon>
        <taxon>Heteroderinae</taxon>
        <taxon>Globodera</taxon>
    </lineage>
</organism>
<proteinExistence type="predicted"/>
<reference evidence="2" key="2">
    <citation type="submission" date="2016-06" db="UniProtKB">
        <authorList>
            <consortium name="WormBaseParasite"/>
        </authorList>
    </citation>
    <scope>IDENTIFICATION</scope>
</reference>
<reference evidence="1" key="1">
    <citation type="submission" date="2014-05" db="EMBL/GenBank/DDBJ databases">
        <title>The genome and life-stage specific transcriptomes of Globodera pallida elucidate key aspects of plant parasitism by a cyst nematode.</title>
        <authorList>
            <person name="Cotton J.A."/>
            <person name="Lilley C.J."/>
            <person name="Jones L.M."/>
            <person name="Kikuchi T."/>
            <person name="Reid A.J."/>
            <person name="Thorpe P."/>
            <person name="Tsai I.J."/>
            <person name="Beasley H."/>
            <person name="Blok V."/>
            <person name="Cock P.J.A."/>
            <person name="Van den Akker S.E."/>
            <person name="Holroyd N."/>
            <person name="Hunt M."/>
            <person name="Mantelin S."/>
            <person name="Naghra H."/>
            <person name="Pain A."/>
            <person name="Palomares-Rius J.E."/>
            <person name="Zarowiecki M."/>
            <person name="Berriman M."/>
            <person name="Jones J.T."/>
            <person name="Urwin P.E."/>
        </authorList>
    </citation>
    <scope>NUCLEOTIDE SEQUENCE [LARGE SCALE GENOMIC DNA]</scope>
    <source>
        <strain evidence="1">Lindley</strain>
    </source>
</reference>
<dbReference type="AlphaFoldDB" id="A0A183BUM7"/>
<evidence type="ECO:0000313" key="2">
    <source>
        <dbReference type="WBParaSite" id="GPLIN_000431300"/>
    </source>
</evidence>
<evidence type="ECO:0000313" key="1">
    <source>
        <dbReference type="Proteomes" id="UP000050741"/>
    </source>
</evidence>
<protein>
    <submittedName>
        <fullName evidence="2">F-box domain-containing protein</fullName>
    </submittedName>
</protein>
<sequence length="377" mass="43643">MSDNPREAQKQLEKNFVCADVLFEAFALCDPFVLGLKVALISDRFDRLVDAHFFKSKGLVLGHLDIRRATDGNGVEIVKRNGAIVKYFGYGDVESRLSIPQSPLPDYVVGFKRLEISYIDRSVIEFLKSIRRLFDSDGTNIIIGTAKDQNRSWEIIWKKIWPLFKDNICAYFVHGTEFDRLRQFSPTIFGDCAKLRLIQALRLFPEFPADDSAGASSGQALAKWLHMPRGDGLPKVLQCKFWSPELGGFKRAFVKSFEPISFIICLWDFLSVIGDIVPFELQNDLTGERLELRRFGKDKGERLELRCFDKDKWLLVRCPIERDEAKWAKWEQEANEWNWWSRQWNWNCICINVDNKGLEEEFLDGQLVDVNEGPENE</sequence>
<name>A0A183BUM7_GLOPA</name>
<keyword evidence="1" id="KW-1185">Reference proteome</keyword>
<accession>A0A183BUM7</accession>